<dbReference type="PANTHER" id="PTHR30399:SF1">
    <property type="entry name" value="UTP PYROPHOSPHATASE"/>
    <property type="match status" value="1"/>
</dbReference>
<dbReference type="InterPro" id="IPR002725">
    <property type="entry name" value="YgjP-like_metallopeptidase"/>
</dbReference>
<dbReference type="Pfam" id="PF01863">
    <property type="entry name" value="YgjP-like"/>
    <property type="match status" value="1"/>
</dbReference>
<dbReference type="Gene3D" id="3.30.2010.10">
    <property type="entry name" value="Metalloproteases ('zincins'), catalytic domain"/>
    <property type="match status" value="1"/>
</dbReference>
<dbReference type="EMBL" id="QOQW01000008">
    <property type="protein sequence ID" value="RCK80164.1"/>
    <property type="molecule type" value="Genomic_DNA"/>
</dbReference>
<dbReference type="InterPro" id="IPR053136">
    <property type="entry name" value="UTP_pyrophosphatase-like"/>
</dbReference>
<evidence type="ECO:0000313" key="3">
    <source>
        <dbReference type="Proteomes" id="UP000252355"/>
    </source>
</evidence>
<dbReference type="CDD" id="cd07344">
    <property type="entry name" value="M48_yhfN_like"/>
    <property type="match status" value="1"/>
</dbReference>
<dbReference type="GO" id="GO:0016787">
    <property type="term" value="F:hydrolase activity"/>
    <property type="evidence" value="ECO:0007669"/>
    <property type="project" value="UniProtKB-KW"/>
</dbReference>
<feature type="domain" description="YgjP-like metallopeptidase" evidence="1">
    <location>
        <begin position="26"/>
        <end position="239"/>
    </location>
</feature>
<accession>A0A367ZPU2</accession>
<organism evidence="2 3">
    <name type="scientific">Candidatus Ozemobacter sibiricus</name>
    <dbReference type="NCBI Taxonomy" id="2268124"/>
    <lineage>
        <taxon>Bacteria</taxon>
        <taxon>Candidatus Ozemobacteria</taxon>
        <taxon>Candidatus Ozemobacterales</taxon>
        <taxon>Candidatus Ozemobacteraceae</taxon>
        <taxon>Candidatus Ozemobacter</taxon>
    </lineage>
</organism>
<dbReference type="PANTHER" id="PTHR30399">
    <property type="entry name" value="UNCHARACTERIZED PROTEIN YGJP"/>
    <property type="match status" value="1"/>
</dbReference>
<dbReference type="Proteomes" id="UP000252355">
    <property type="component" value="Unassembled WGS sequence"/>
</dbReference>
<protein>
    <submittedName>
        <fullName evidence="2">Putative metal-dependent hydrolase</fullName>
    </submittedName>
</protein>
<reference evidence="2 3" key="1">
    <citation type="submission" date="2018-05" db="EMBL/GenBank/DDBJ databases">
        <title>A metagenomic window into the 2 km-deep terrestrial subsurface aquifer revealed taxonomically and functionally diverse microbial community comprising novel uncultured bacterial lineages.</title>
        <authorList>
            <person name="Kadnikov V.V."/>
            <person name="Mardanov A.V."/>
            <person name="Beletsky A.V."/>
            <person name="Banks D."/>
            <person name="Pimenov N.V."/>
            <person name="Frank Y.A."/>
            <person name="Karnachuk O.V."/>
            <person name="Ravin N.V."/>
        </authorList>
    </citation>
    <scope>NUCLEOTIDE SEQUENCE [LARGE SCALE GENOMIC DNA]</scope>
    <source>
        <strain evidence="2">BY5</strain>
    </source>
</reference>
<sequence>MSERRGVVCYGDEIIRYEIVERPARRTLGIEVYPGGRVVVLAPRGCDDATINERLRLRAAWISRQLATFSQYEHHTAPRQYLSGESHRYLGRQYRLRVKANDPAVYEDQVTLTRGEMWVISPGELPPVKVKELLRCWYLKRAREVFDGVLTDAFDAFQRMGHERPRIVVREMCRRWGSLSPNGQMTLNTRLVQAPRLCVEYVIVHELCHLVHKNHDSAFFALLGQILPDWRARKQRLEQALL</sequence>
<evidence type="ECO:0000313" key="2">
    <source>
        <dbReference type="EMBL" id="RCK80164.1"/>
    </source>
</evidence>
<evidence type="ECO:0000259" key="1">
    <source>
        <dbReference type="Pfam" id="PF01863"/>
    </source>
</evidence>
<dbReference type="AlphaFoldDB" id="A0A367ZPU2"/>
<comment type="caution">
    <text evidence="2">The sequence shown here is derived from an EMBL/GenBank/DDBJ whole genome shotgun (WGS) entry which is preliminary data.</text>
</comment>
<gene>
    <name evidence="2" type="ORF">OZSIB_3668</name>
</gene>
<proteinExistence type="predicted"/>
<name>A0A367ZPU2_9BACT</name>
<keyword evidence="2" id="KW-0378">Hydrolase</keyword>